<dbReference type="eggNOG" id="COG0597">
    <property type="taxonomic scope" value="Bacteria"/>
</dbReference>
<dbReference type="EC" id="3.4.23.36" evidence="9"/>
<name>K8PJM2_9BRAD</name>
<dbReference type="EMBL" id="AGWX01000003">
    <property type="protein sequence ID" value="EKS38588.1"/>
    <property type="molecule type" value="Genomic_DNA"/>
</dbReference>
<organism evidence="12 13">
    <name type="scientific">Afipia broomeae ATCC 49717</name>
    <dbReference type="NCBI Taxonomy" id="883078"/>
    <lineage>
        <taxon>Bacteria</taxon>
        <taxon>Pseudomonadati</taxon>
        <taxon>Pseudomonadota</taxon>
        <taxon>Alphaproteobacteria</taxon>
        <taxon>Hyphomicrobiales</taxon>
        <taxon>Nitrobacteraceae</taxon>
        <taxon>Afipia</taxon>
    </lineage>
</organism>
<accession>K8PJM2</accession>
<dbReference type="GO" id="GO:0005886">
    <property type="term" value="C:plasma membrane"/>
    <property type="evidence" value="ECO:0007669"/>
    <property type="project" value="UniProtKB-SubCell"/>
</dbReference>
<comment type="caution">
    <text evidence="9">Lacks conserved residue(s) required for the propagation of feature annotation.</text>
</comment>
<keyword evidence="13" id="KW-1185">Reference proteome</keyword>
<comment type="catalytic activity">
    <reaction evidence="9 10">
        <text>Release of signal peptides from bacterial membrane prolipoproteins. Hydrolyzes -Xaa-Yaa-Zaa-|-(S,diacylglyceryl)Cys-, in which Xaa is hydrophobic (preferably Leu), and Yaa (Ala or Ser) and Zaa (Gly or Ala) have small, neutral side chains.</text>
        <dbReference type="EC" id="3.4.23.36"/>
    </reaction>
</comment>
<comment type="subcellular location">
    <subcellularLocation>
        <location evidence="9">Cell membrane</location>
        <topology evidence="9">Multi-pass membrane protein</topology>
    </subcellularLocation>
</comment>
<dbReference type="PANTHER" id="PTHR33695">
    <property type="entry name" value="LIPOPROTEIN SIGNAL PEPTIDASE"/>
    <property type="match status" value="1"/>
</dbReference>
<sequence length="158" mass="17541">MHGLRLFGLGLALAWLLIDQATKWWILEYAMKPPEALRIAPFFNLVLGWNRGVSFGLWGGHELPPWTLALLSGSIATSLLVWLFRTDNRLVATGVALIVGGAFGNVLDRLRHGAVTDFLDFHLWGWHWPAFNMADVGVVCGAALLILESFVHQRRVAA</sequence>
<reference evidence="12 13" key="1">
    <citation type="submission" date="2012-04" db="EMBL/GenBank/DDBJ databases">
        <title>The Genome Sequence of Afipia broomeae ATCC 49717.</title>
        <authorList>
            <consortium name="The Broad Institute Genome Sequencing Platform"/>
            <person name="Earl A."/>
            <person name="Ward D."/>
            <person name="Feldgarden M."/>
            <person name="Gevers D."/>
            <person name="Huys G."/>
            <person name="Walker B."/>
            <person name="Young S.K."/>
            <person name="Zeng Q."/>
            <person name="Gargeya S."/>
            <person name="Fitzgerald M."/>
            <person name="Haas B."/>
            <person name="Abouelleil A."/>
            <person name="Alvarado L."/>
            <person name="Arachchi H.M."/>
            <person name="Berlin A."/>
            <person name="Chapman S.B."/>
            <person name="Goldberg J."/>
            <person name="Griggs A."/>
            <person name="Gujja S."/>
            <person name="Hansen M."/>
            <person name="Howarth C."/>
            <person name="Imamovic A."/>
            <person name="Larimer J."/>
            <person name="McCowen C."/>
            <person name="Montmayeur A."/>
            <person name="Murphy C."/>
            <person name="Neiman D."/>
            <person name="Pearson M."/>
            <person name="Priest M."/>
            <person name="Roberts A."/>
            <person name="Saif S."/>
            <person name="Shea T."/>
            <person name="Sisk P."/>
            <person name="Sykes S."/>
            <person name="Wortman J."/>
            <person name="Nusbaum C."/>
            <person name="Birren B."/>
        </authorList>
    </citation>
    <scope>NUCLEOTIDE SEQUENCE [LARGE SCALE GENOMIC DNA]</scope>
    <source>
        <strain evidence="12 13">ATCC 49717</strain>
    </source>
</reference>
<feature type="active site" evidence="9">
    <location>
        <position position="135"/>
    </location>
</feature>
<dbReference type="AlphaFoldDB" id="K8PJM2"/>
<feature type="active site" evidence="9">
    <location>
        <position position="117"/>
    </location>
</feature>
<evidence type="ECO:0000256" key="11">
    <source>
        <dbReference type="RuleBase" id="RU004181"/>
    </source>
</evidence>
<protein>
    <recommendedName>
        <fullName evidence="9">Lipoprotein signal peptidase</fullName>
        <ecNumber evidence="9">3.4.23.36</ecNumber>
    </recommendedName>
    <alternativeName>
        <fullName evidence="9">Prolipoprotein signal peptidase</fullName>
    </alternativeName>
    <alternativeName>
        <fullName evidence="9">Signal peptidase II</fullName>
        <shortName evidence="9">SPase II</shortName>
    </alternativeName>
</protein>
<dbReference type="Proteomes" id="UP000001096">
    <property type="component" value="Unassembled WGS sequence"/>
</dbReference>
<evidence type="ECO:0000256" key="8">
    <source>
        <dbReference type="ARBA" id="ARBA00023136"/>
    </source>
</evidence>
<evidence type="ECO:0000256" key="9">
    <source>
        <dbReference type="HAMAP-Rule" id="MF_00161"/>
    </source>
</evidence>
<feature type="transmembrane region" description="Helical" evidence="9">
    <location>
        <begin position="127"/>
        <end position="147"/>
    </location>
</feature>
<evidence type="ECO:0000256" key="3">
    <source>
        <dbReference type="ARBA" id="ARBA00022670"/>
    </source>
</evidence>
<dbReference type="HAMAP" id="MF_00161">
    <property type="entry name" value="LspA"/>
    <property type="match status" value="1"/>
</dbReference>
<keyword evidence="5 9" id="KW-0064">Aspartyl protease</keyword>
<keyword evidence="7 9" id="KW-1133">Transmembrane helix</keyword>
<feature type="transmembrane region" description="Helical" evidence="9">
    <location>
        <begin position="90"/>
        <end position="107"/>
    </location>
</feature>
<dbReference type="UniPathway" id="UPA00665"/>
<dbReference type="HOGENOM" id="CLU_083252_4_3_5"/>
<keyword evidence="4 9" id="KW-0812">Transmembrane</keyword>
<evidence type="ECO:0000256" key="1">
    <source>
        <dbReference type="ARBA" id="ARBA00006139"/>
    </source>
</evidence>
<evidence type="ECO:0000313" key="12">
    <source>
        <dbReference type="EMBL" id="EKS38588.1"/>
    </source>
</evidence>
<evidence type="ECO:0000256" key="10">
    <source>
        <dbReference type="RuleBase" id="RU000594"/>
    </source>
</evidence>
<dbReference type="InterPro" id="IPR001872">
    <property type="entry name" value="Peptidase_A8"/>
</dbReference>
<evidence type="ECO:0000313" key="13">
    <source>
        <dbReference type="Proteomes" id="UP000001096"/>
    </source>
</evidence>
<comment type="caution">
    <text evidence="12">The sequence shown here is derived from an EMBL/GenBank/DDBJ whole genome shotgun (WGS) entry which is preliminary data.</text>
</comment>
<comment type="function">
    <text evidence="9 10">This protein specifically catalyzes the removal of signal peptides from prolipoproteins.</text>
</comment>
<evidence type="ECO:0000256" key="7">
    <source>
        <dbReference type="ARBA" id="ARBA00022989"/>
    </source>
</evidence>
<keyword evidence="6 9" id="KW-0378">Hydrolase</keyword>
<dbReference type="PATRIC" id="fig|883078.3.peg.2500"/>
<evidence type="ECO:0000256" key="4">
    <source>
        <dbReference type="ARBA" id="ARBA00022692"/>
    </source>
</evidence>
<dbReference type="GO" id="GO:0004190">
    <property type="term" value="F:aspartic-type endopeptidase activity"/>
    <property type="evidence" value="ECO:0007669"/>
    <property type="project" value="UniProtKB-UniRule"/>
</dbReference>
<comment type="similarity">
    <text evidence="1 9 11">Belongs to the peptidase A8 family.</text>
</comment>
<keyword evidence="3 9" id="KW-0645">Protease</keyword>
<proteinExistence type="inferred from homology"/>
<dbReference type="NCBIfam" id="TIGR00077">
    <property type="entry name" value="lspA"/>
    <property type="match status" value="1"/>
</dbReference>
<dbReference type="Pfam" id="PF01252">
    <property type="entry name" value="Peptidase_A8"/>
    <property type="match status" value="1"/>
</dbReference>
<comment type="pathway">
    <text evidence="9">Protein modification; lipoprotein biosynthesis (signal peptide cleavage).</text>
</comment>
<feature type="transmembrane region" description="Helical" evidence="9">
    <location>
        <begin position="63"/>
        <end position="83"/>
    </location>
</feature>
<dbReference type="PRINTS" id="PR00781">
    <property type="entry name" value="LIPOSIGPTASE"/>
</dbReference>
<evidence type="ECO:0000256" key="5">
    <source>
        <dbReference type="ARBA" id="ARBA00022750"/>
    </source>
</evidence>
<evidence type="ECO:0000256" key="2">
    <source>
        <dbReference type="ARBA" id="ARBA00022475"/>
    </source>
</evidence>
<evidence type="ECO:0000256" key="6">
    <source>
        <dbReference type="ARBA" id="ARBA00022801"/>
    </source>
</evidence>
<dbReference type="GO" id="GO:0006508">
    <property type="term" value="P:proteolysis"/>
    <property type="evidence" value="ECO:0007669"/>
    <property type="project" value="UniProtKB-KW"/>
</dbReference>
<keyword evidence="8 9" id="KW-0472">Membrane</keyword>
<gene>
    <name evidence="9" type="primary">lspA</name>
    <name evidence="12" type="ORF">HMPREF9695_02428</name>
</gene>
<dbReference type="PROSITE" id="PS00855">
    <property type="entry name" value="SPASE_II"/>
    <property type="match status" value="1"/>
</dbReference>
<keyword evidence="2 9" id="KW-1003">Cell membrane</keyword>
<dbReference type="PANTHER" id="PTHR33695:SF1">
    <property type="entry name" value="LIPOPROTEIN SIGNAL PEPTIDASE"/>
    <property type="match status" value="1"/>
</dbReference>